<keyword evidence="1" id="KW-0472">Membrane</keyword>
<proteinExistence type="predicted"/>
<dbReference type="AlphaFoldDB" id="A0A9D1MRM5"/>
<evidence type="ECO:0000313" key="3">
    <source>
        <dbReference type="Proteomes" id="UP000824142"/>
    </source>
</evidence>
<accession>A0A9D1MRM5</accession>
<keyword evidence="1" id="KW-0812">Transmembrane</keyword>
<evidence type="ECO:0000256" key="1">
    <source>
        <dbReference type="SAM" id="Phobius"/>
    </source>
</evidence>
<reference evidence="2" key="2">
    <citation type="journal article" date="2021" name="PeerJ">
        <title>Extensive microbial diversity within the chicken gut microbiome revealed by metagenomics and culture.</title>
        <authorList>
            <person name="Gilroy R."/>
            <person name="Ravi A."/>
            <person name="Getino M."/>
            <person name="Pursley I."/>
            <person name="Horton D.L."/>
            <person name="Alikhan N.F."/>
            <person name="Baker D."/>
            <person name="Gharbi K."/>
            <person name="Hall N."/>
            <person name="Watson M."/>
            <person name="Adriaenssens E.M."/>
            <person name="Foster-Nyarko E."/>
            <person name="Jarju S."/>
            <person name="Secka A."/>
            <person name="Antonio M."/>
            <person name="Oren A."/>
            <person name="Chaudhuri R.R."/>
            <person name="La Ragione R."/>
            <person name="Hildebrand F."/>
            <person name="Pallen M.J."/>
        </authorList>
    </citation>
    <scope>NUCLEOTIDE SEQUENCE</scope>
    <source>
        <strain evidence="2">CHK136-897</strain>
    </source>
</reference>
<keyword evidence="1" id="KW-1133">Transmembrane helix</keyword>
<protein>
    <submittedName>
        <fullName evidence="2">Uncharacterized protein</fullName>
    </submittedName>
</protein>
<reference evidence="2" key="1">
    <citation type="submission" date="2020-10" db="EMBL/GenBank/DDBJ databases">
        <authorList>
            <person name="Gilroy R."/>
        </authorList>
    </citation>
    <scope>NUCLEOTIDE SEQUENCE</scope>
    <source>
        <strain evidence="2">CHK136-897</strain>
    </source>
</reference>
<comment type="caution">
    <text evidence="2">The sequence shown here is derived from an EMBL/GenBank/DDBJ whole genome shotgun (WGS) entry which is preliminary data.</text>
</comment>
<evidence type="ECO:0000313" key="2">
    <source>
        <dbReference type="EMBL" id="HIU65028.1"/>
    </source>
</evidence>
<feature type="transmembrane region" description="Helical" evidence="1">
    <location>
        <begin position="39"/>
        <end position="58"/>
    </location>
</feature>
<gene>
    <name evidence="2" type="ORF">IAC63_00085</name>
</gene>
<dbReference type="Proteomes" id="UP000824142">
    <property type="component" value="Unassembled WGS sequence"/>
</dbReference>
<dbReference type="EMBL" id="DVNO01000001">
    <property type="protein sequence ID" value="HIU65028.1"/>
    <property type="molecule type" value="Genomic_DNA"/>
</dbReference>
<feature type="transmembrane region" description="Helical" evidence="1">
    <location>
        <begin position="12"/>
        <end position="33"/>
    </location>
</feature>
<sequence length="140" mass="16468">MKTELIPKNTIYIITWSCLCLLVVICIVRDITTGFSSEYISLYLVLGWIPFYALFDAIKQEKKDSAWKIKIAKDVEQELAKTKKSRLETLIEMKRSVEKGEYGYGYGCDYEVKKYRNDLLLQVLEEMIELERKHDLIEDL</sequence>
<name>A0A9D1MRM5_9PROT</name>
<organism evidence="2 3">
    <name type="scientific">Candidatus Enterousia avicola</name>
    <dbReference type="NCBI Taxonomy" id="2840787"/>
    <lineage>
        <taxon>Bacteria</taxon>
        <taxon>Pseudomonadati</taxon>
        <taxon>Pseudomonadota</taxon>
        <taxon>Alphaproteobacteria</taxon>
        <taxon>Candidatus Enterousia</taxon>
    </lineage>
</organism>